<feature type="domain" description="HTH lacI-type" evidence="4">
    <location>
        <begin position="11"/>
        <end position="65"/>
    </location>
</feature>
<dbReference type="PANTHER" id="PTHR30146">
    <property type="entry name" value="LACI-RELATED TRANSCRIPTIONAL REPRESSOR"/>
    <property type="match status" value="1"/>
</dbReference>
<dbReference type="PROSITE" id="PS00356">
    <property type="entry name" value="HTH_LACI_1"/>
    <property type="match status" value="1"/>
</dbReference>
<keyword evidence="2" id="KW-0238">DNA-binding</keyword>
<evidence type="ECO:0000256" key="1">
    <source>
        <dbReference type="ARBA" id="ARBA00023015"/>
    </source>
</evidence>
<dbReference type="CDD" id="cd01392">
    <property type="entry name" value="HTH_LacI"/>
    <property type="match status" value="1"/>
</dbReference>
<dbReference type="Gene3D" id="3.40.50.2300">
    <property type="match status" value="2"/>
</dbReference>
<dbReference type="CDD" id="cd06294">
    <property type="entry name" value="PBP1_MalR-like"/>
    <property type="match status" value="1"/>
</dbReference>
<dbReference type="SUPFAM" id="SSF47413">
    <property type="entry name" value="lambda repressor-like DNA-binding domains"/>
    <property type="match status" value="1"/>
</dbReference>
<keyword evidence="7" id="KW-1185">Reference proteome</keyword>
<evidence type="ECO:0000256" key="3">
    <source>
        <dbReference type="ARBA" id="ARBA00023163"/>
    </source>
</evidence>
<proteinExistence type="predicted"/>
<dbReference type="PROSITE" id="PS50932">
    <property type="entry name" value="HTH_LACI_2"/>
    <property type="match status" value="1"/>
</dbReference>
<dbReference type="GO" id="GO:0003700">
    <property type="term" value="F:DNA-binding transcription factor activity"/>
    <property type="evidence" value="ECO:0007669"/>
    <property type="project" value="TreeGrafter"/>
</dbReference>
<dbReference type="InterPro" id="IPR010982">
    <property type="entry name" value="Lambda_DNA-bd_dom_sf"/>
</dbReference>
<feature type="domain" description="HTH cro/C1-type" evidence="5">
    <location>
        <begin position="11"/>
        <end position="55"/>
    </location>
</feature>
<dbReference type="Proteomes" id="UP000198538">
    <property type="component" value="Unassembled WGS sequence"/>
</dbReference>
<dbReference type="InterPro" id="IPR000843">
    <property type="entry name" value="HTH_LacI"/>
</dbReference>
<dbReference type="Pfam" id="PF13377">
    <property type="entry name" value="Peripla_BP_3"/>
    <property type="match status" value="1"/>
</dbReference>
<organism evidence="6 7">
    <name type="scientific">Paenibacillus polysaccharolyticus</name>
    <dbReference type="NCBI Taxonomy" id="582692"/>
    <lineage>
        <taxon>Bacteria</taxon>
        <taxon>Bacillati</taxon>
        <taxon>Bacillota</taxon>
        <taxon>Bacilli</taxon>
        <taxon>Bacillales</taxon>
        <taxon>Paenibacillaceae</taxon>
        <taxon>Paenibacillus</taxon>
    </lineage>
</organism>
<keyword evidence="1" id="KW-0805">Transcription regulation</keyword>
<evidence type="ECO:0000313" key="6">
    <source>
        <dbReference type="EMBL" id="SCY34740.1"/>
    </source>
</evidence>
<dbReference type="InterPro" id="IPR046335">
    <property type="entry name" value="LacI/GalR-like_sensor"/>
</dbReference>
<evidence type="ECO:0000313" key="7">
    <source>
        <dbReference type="Proteomes" id="UP000198538"/>
    </source>
</evidence>
<accession>A0A1G5F796</accession>
<dbReference type="AlphaFoldDB" id="A0A1G5F796"/>
<dbReference type="SUPFAM" id="SSF53822">
    <property type="entry name" value="Periplasmic binding protein-like I"/>
    <property type="match status" value="1"/>
</dbReference>
<evidence type="ECO:0000259" key="4">
    <source>
        <dbReference type="PROSITE" id="PS50932"/>
    </source>
</evidence>
<sequence>MIESEGVFYMITIKDIAKLAGVSPSTVSRVISGHPRISTETSLKVKQIMKELNYHPNMMAKSLVSKTTQTLGIMLPRPAEELFQNYFFGELLRGIITHATRNNYELLLSTETSSDDELQAISRLVHGRRVDGILLLGSKRDDPIISFLEEEKFPFVLIGRSETHPNAPMVDNDNVQTAYDATRHLIAQGHTRIGFVSGPPDITLSHDRMRGYRKALEESGLTATNDWIVEGEFLQESGFRAMSLFMSLPDRPTAIVVIDDNVAFGVLRALAELGYRVPEDISVVSFNNIALSELASPPLSSIDIGTYQLGYTAVQVLLKILGNEPLAQNPVIIPHRLIVRESSLYLKAKPFLS</sequence>
<protein>
    <submittedName>
        <fullName evidence="6">Transcriptional regulator, LacI family</fullName>
    </submittedName>
</protein>
<dbReference type="PRINTS" id="PR00036">
    <property type="entry name" value="HTHLACI"/>
</dbReference>
<name>A0A1G5F796_9BACL</name>
<reference evidence="7" key="1">
    <citation type="submission" date="2016-10" db="EMBL/GenBank/DDBJ databases">
        <authorList>
            <person name="Varghese N."/>
            <person name="Submissions S."/>
        </authorList>
    </citation>
    <scope>NUCLEOTIDE SEQUENCE [LARGE SCALE GENOMIC DNA]</scope>
    <source>
        <strain evidence="7">BL9</strain>
    </source>
</reference>
<dbReference type="STRING" id="582692.SAMN05720606_10472"/>
<evidence type="ECO:0000259" key="5">
    <source>
        <dbReference type="PROSITE" id="PS50943"/>
    </source>
</evidence>
<dbReference type="EMBL" id="FMVM01000004">
    <property type="protein sequence ID" value="SCY34740.1"/>
    <property type="molecule type" value="Genomic_DNA"/>
</dbReference>
<dbReference type="InterPro" id="IPR001387">
    <property type="entry name" value="Cro/C1-type_HTH"/>
</dbReference>
<evidence type="ECO:0000256" key="2">
    <source>
        <dbReference type="ARBA" id="ARBA00023125"/>
    </source>
</evidence>
<dbReference type="PANTHER" id="PTHR30146:SF109">
    <property type="entry name" value="HTH-TYPE TRANSCRIPTIONAL REGULATOR GALS"/>
    <property type="match status" value="1"/>
</dbReference>
<keyword evidence="3" id="KW-0804">Transcription</keyword>
<dbReference type="GO" id="GO:0000976">
    <property type="term" value="F:transcription cis-regulatory region binding"/>
    <property type="evidence" value="ECO:0007669"/>
    <property type="project" value="TreeGrafter"/>
</dbReference>
<dbReference type="InterPro" id="IPR028082">
    <property type="entry name" value="Peripla_BP_I"/>
</dbReference>
<dbReference type="Gene3D" id="1.10.260.40">
    <property type="entry name" value="lambda repressor-like DNA-binding domains"/>
    <property type="match status" value="1"/>
</dbReference>
<dbReference type="SMART" id="SM00354">
    <property type="entry name" value="HTH_LACI"/>
    <property type="match status" value="1"/>
</dbReference>
<dbReference type="Pfam" id="PF00356">
    <property type="entry name" value="LacI"/>
    <property type="match status" value="1"/>
</dbReference>
<gene>
    <name evidence="6" type="ORF">SAMN05720606_10472</name>
</gene>
<dbReference type="PROSITE" id="PS50943">
    <property type="entry name" value="HTH_CROC1"/>
    <property type="match status" value="1"/>
</dbReference>